<dbReference type="PROSITE" id="PS00036">
    <property type="entry name" value="BZIP_BASIC"/>
    <property type="match status" value="1"/>
</dbReference>
<dbReference type="EMBL" id="JAZAVJ010000031">
    <property type="protein sequence ID" value="KAK7420206.1"/>
    <property type="molecule type" value="Genomic_DNA"/>
</dbReference>
<evidence type="ECO:0000259" key="6">
    <source>
        <dbReference type="PROSITE" id="PS50217"/>
    </source>
</evidence>
<dbReference type="InterPro" id="IPR046347">
    <property type="entry name" value="bZIP_sf"/>
</dbReference>
<feature type="compositionally biased region" description="Low complexity" evidence="5">
    <location>
        <begin position="284"/>
        <end position="295"/>
    </location>
</feature>
<dbReference type="InterPro" id="IPR004827">
    <property type="entry name" value="bZIP"/>
</dbReference>
<dbReference type="Proteomes" id="UP001498476">
    <property type="component" value="Unassembled WGS sequence"/>
</dbReference>
<dbReference type="SMART" id="SM00338">
    <property type="entry name" value="BRLZ"/>
    <property type="match status" value="1"/>
</dbReference>
<evidence type="ECO:0000256" key="2">
    <source>
        <dbReference type="ARBA" id="ARBA00023015"/>
    </source>
</evidence>
<feature type="domain" description="BZIP" evidence="6">
    <location>
        <begin position="171"/>
        <end position="234"/>
    </location>
</feature>
<keyword evidence="4" id="KW-0539">Nucleus</keyword>
<dbReference type="CDD" id="cd14687">
    <property type="entry name" value="bZIP_ATF2"/>
    <property type="match status" value="1"/>
</dbReference>
<keyword evidence="8" id="KW-1185">Reference proteome</keyword>
<sequence length="309" mass="34757">MDPDPNPNNQGFDCSGFFWDAGSDSIQPDNTNANPLFNQTSGSDEVATSPTWNYPLDRTFELLDPNLAGDVAPDVSPILVPASSPYTRSQSITVKSESVMGTSRRSSKSSFMSPHSPFPNKGQKPSQAKPPRQRQRTQRQRQASAPRKQQSRRVVKLENDDTEGPNEGNGDVKRDKFLQRNREAAYKCRQKKKEWTNQLEATRTEMEAKNKSLHSQKNGLVNEVSYIKNALMDHANCNDSKIDRWLQNQARKVVENSELAASSRRVCDAGMSSHEHHRNNKRTLSLSEPPESPSLDTSYDYMPDSLFKG</sequence>
<feature type="region of interest" description="Disordered" evidence="5">
    <location>
        <begin position="265"/>
        <end position="309"/>
    </location>
</feature>
<gene>
    <name evidence="7" type="ORF">QQX98_002859</name>
</gene>
<organism evidence="7 8">
    <name type="scientific">Neonectria punicea</name>
    <dbReference type="NCBI Taxonomy" id="979145"/>
    <lineage>
        <taxon>Eukaryota</taxon>
        <taxon>Fungi</taxon>
        <taxon>Dikarya</taxon>
        <taxon>Ascomycota</taxon>
        <taxon>Pezizomycotina</taxon>
        <taxon>Sordariomycetes</taxon>
        <taxon>Hypocreomycetidae</taxon>
        <taxon>Hypocreales</taxon>
        <taxon>Nectriaceae</taxon>
        <taxon>Neonectria</taxon>
    </lineage>
</organism>
<comment type="subcellular location">
    <subcellularLocation>
        <location evidence="1">Nucleus</location>
    </subcellularLocation>
</comment>
<dbReference type="Gene3D" id="1.20.5.170">
    <property type="match status" value="1"/>
</dbReference>
<feature type="compositionally biased region" description="Low complexity" evidence="5">
    <location>
        <begin position="108"/>
        <end position="119"/>
    </location>
</feature>
<dbReference type="PROSITE" id="PS50217">
    <property type="entry name" value="BZIP"/>
    <property type="match status" value="1"/>
</dbReference>
<accession>A0ABR1HGI9</accession>
<feature type="region of interest" description="Disordered" evidence="5">
    <location>
        <begin position="1"/>
        <end position="50"/>
    </location>
</feature>
<protein>
    <recommendedName>
        <fullName evidence="6">BZIP domain-containing protein</fullName>
    </recommendedName>
</protein>
<evidence type="ECO:0000313" key="7">
    <source>
        <dbReference type="EMBL" id="KAK7420206.1"/>
    </source>
</evidence>
<dbReference type="SUPFAM" id="SSF57959">
    <property type="entry name" value="Leucine zipper domain"/>
    <property type="match status" value="1"/>
</dbReference>
<feature type="region of interest" description="Disordered" evidence="5">
    <location>
        <begin position="67"/>
        <end position="177"/>
    </location>
</feature>
<evidence type="ECO:0000256" key="1">
    <source>
        <dbReference type="ARBA" id="ARBA00004123"/>
    </source>
</evidence>
<dbReference type="InterPro" id="IPR051027">
    <property type="entry name" value="bZIP_transcription_factors"/>
</dbReference>
<dbReference type="PANTHER" id="PTHR19304">
    <property type="entry name" value="CYCLIC-AMP RESPONSE ELEMENT BINDING PROTEIN"/>
    <property type="match status" value="1"/>
</dbReference>
<evidence type="ECO:0000256" key="5">
    <source>
        <dbReference type="SAM" id="MobiDB-lite"/>
    </source>
</evidence>
<comment type="caution">
    <text evidence="7">The sequence shown here is derived from an EMBL/GenBank/DDBJ whole genome shotgun (WGS) entry which is preliminary data.</text>
</comment>
<keyword evidence="3" id="KW-0804">Transcription</keyword>
<evidence type="ECO:0000256" key="4">
    <source>
        <dbReference type="ARBA" id="ARBA00023242"/>
    </source>
</evidence>
<reference evidence="7 8" key="1">
    <citation type="journal article" date="2025" name="Microbiol. Resour. Announc.">
        <title>Draft genome sequences for Neonectria magnoliae and Neonectria punicea, canker pathogens of Liriodendron tulipifera and Acer saccharum in West Virginia.</title>
        <authorList>
            <person name="Petronek H.M."/>
            <person name="Kasson M.T."/>
            <person name="Metheny A.M."/>
            <person name="Stauder C.M."/>
            <person name="Lovett B."/>
            <person name="Lynch S.C."/>
            <person name="Garnas J.R."/>
            <person name="Kasson L.R."/>
            <person name="Stajich J.E."/>
        </authorList>
    </citation>
    <scope>NUCLEOTIDE SEQUENCE [LARGE SCALE GENOMIC DNA]</scope>
    <source>
        <strain evidence="7 8">NRRL 64653</strain>
    </source>
</reference>
<proteinExistence type="predicted"/>
<dbReference type="Pfam" id="PF00170">
    <property type="entry name" value="bZIP_1"/>
    <property type="match status" value="1"/>
</dbReference>
<evidence type="ECO:0000313" key="8">
    <source>
        <dbReference type="Proteomes" id="UP001498476"/>
    </source>
</evidence>
<name>A0ABR1HGI9_9HYPO</name>
<feature type="compositionally biased region" description="Polar residues" evidence="5">
    <location>
        <begin position="24"/>
        <end position="50"/>
    </location>
</feature>
<evidence type="ECO:0000256" key="3">
    <source>
        <dbReference type="ARBA" id="ARBA00023163"/>
    </source>
</evidence>
<feature type="compositionally biased region" description="Polar residues" evidence="5">
    <location>
        <begin position="84"/>
        <end position="101"/>
    </location>
</feature>
<keyword evidence="2" id="KW-0805">Transcription regulation</keyword>